<keyword evidence="3" id="KW-0812">Transmembrane</keyword>
<comment type="similarity">
    <text evidence="2">Belongs to the PC-esterase family. TBL subfamily.</text>
</comment>
<evidence type="ECO:0000256" key="4">
    <source>
        <dbReference type="ARBA" id="ARBA00022968"/>
    </source>
</evidence>
<dbReference type="PANTHER" id="PTHR32285:SF30">
    <property type="entry name" value="PROTEIN TRICHOME BIREFRINGENCE-LIKE 42"/>
    <property type="match status" value="1"/>
</dbReference>
<proteinExistence type="inferred from homology"/>
<feature type="compositionally biased region" description="Basic and acidic residues" evidence="7">
    <location>
        <begin position="828"/>
        <end position="843"/>
    </location>
</feature>
<dbReference type="EMBL" id="JAATIQ010000029">
    <property type="protein sequence ID" value="KAF4397941.1"/>
    <property type="molecule type" value="Genomic_DNA"/>
</dbReference>
<dbReference type="GO" id="GO:0005794">
    <property type="term" value="C:Golgi apparatus"/>
    <property type="evidence" value="ECO:0007669"/>
    <property type="project" value="TreeGrafter"/>
</dbReference>
<dbReference type="Proteomes" id="UP000583929">
    <property type="component" value="Unassembled WGS sequence"/>
</dbReference>
<feature type="region of interest" description="Disordered" evidence="7">
    <location>
        <begin position="821"/>
        <end position="843"/>
    </location>
</feature>
<keyword evidence="6" id="KW-0472">Membrane</keyword>
<evidence type="ECO:0000256" key="1">
    <source>
        <dbReference type="ARBA" id="ARBA00004167"/>
    </source>
</evidence>
<dbReference type="Pfam" id="PF13839">
    <property type="entry name" value="PC-Esterase"/>
    <property type="match status" value="3"/>
</dbReference>
<dbReference type="InterPro" id="IPR000073">
    <property type="entry name" value="AB_hydrolase_1"/>
</dbReference>
<accession>A0A7J6HSU9</accession>
<comment type="subcellular location">
    <subcellularLocation>
        <location evidence="1">Membrane</location>
        <topology evidence="1">Single-pass membrane protein</topology>
    </subcellularLocation>
</comment>
<feature type="domain" description="Trichome birefringence-like C-terminal" evidence="10">
    <location>
        <begin position="101"/>
        <end position="357"/>
    </location>
</feature>
<feature type="domain" description="Trichome birefringence-like N-terminal" evidence="11">
    <location>
        <begin position="48"/>
        <end position="100"/>
    </location>
</feature>
<protein>
    <recommendedName>
        <fullName evidence="14">Trichome birefringence-like N-terminal domain-containing protein</fullName>
    </recommendedName>
</protein>
<gene>
    <name evidence="12" type="ORF">G4B88_019662</name>
</gene>
<dbReference type="GO" id="GO:0016020">
    <property type="term" value="C:membrane"/>
    <property type="evidence" value="ECO:0007669"/>
    <property type="project" value="UniProtKB-SubCell"/>
</dbReference>
<feature type="region of interest" description="Disordered" evidence="7">
    <location>
        <begin position="1343"/>
        <end position="1378"/>
    </location>
</feature>
<feature type="domain" description="Trichome birefringence-like N-terminal" evidence="11">
    <location>
        <begin position="1403"/>
        <end position="1454"/>
    </location>
</feature>
<evidence type="ECO:0000259" key="11">
    <source>
        <dbReference type="Pfam" id="PF14416"/>
    </source>
</evidence>
<evidence type="ECO:0000259" key="9">
    <source>
        <dbReference type="Pfam" id="PF00561"/>
    </source>
</evidence>
<reference evidence="12 13" key="1">
    <citation type="journal article" date="2020" name="bioRxiv">
        <title>Sequence and annotation of 42 cannabis genomes reveals extensive copy number variation in cannabinoid synthesis and pathogen resistance genes.</title>
        <authorList>
            <person name="Mckernan K.J."/>
            <person name="Helbert Y."/>
            <person name="Kane L.T."/>
            <person name="Ebling H."/>
            <person name="Zhang L."/>
            <person name="Liu B."/>
            <person name="Eaton Z."/>
            <person name="Mclaughlin S."/>
            <person name="Kingan S."/>
            <person name="Baybayan P."/>
            <person name="Concepcion G."/>
            <person name="Jordan M."/>
            <person name="Riva A."/>
            <person name="Barbazuk W."/>
            <person name="Harkins T."/>
        </authorList>
    </citation>
    <scope>NUCLEOTIDE SEQUENCE [LARGE SCALE GENOMIC DNA]</scope>
    <source>
        <strain evidence="13">cv. Jamaican Lion 4</strain>
        <tissue evidence="12">Leaf</tissue>
    </source>
</reference>
<evidence type="ECO:0000313" key="13">
    <source>
        <dbReference type="Proteomes" id="UP000583929"/>
    </source>
</evidence>
<keyword evidence="4" id="KW-0735">Signal-anchor</keyword>
<dbReference type="InterPro" id="IPR026057">
    <property type="entry name" value="TBL_C"/>
</dbReference>
<organism evidence="12 13">
    <name type="scientific">Cannabis sativa</name>
    <name type="common">Hemp</name>
    <name type="synonym">Marijuana</name>
    <dbReference type="NCBI Taxonomy" id="3483"/>
    <lineage>
        <taxon>Eukaryota</taxon>
        <taxon>Viridiplantae</taxon>
        <taxon>Streptophyta</taxon>
        <taxon>Embryophyta</taxon>
        <taxon>Tracheophyta</taxon>
        <taxon>Spermatophyta</taxon>
        <taxon>Magnoliopsida</taxon>
        <taxon>eudicotyledons</taxon>
        <taxon>Gunneridae</taxon>
        <taxon>Pentapetalae</taxon>
        <taxon>rosids</taxon>
        <taxon>fabids</taxon>
        <taxon>Rosales</taxon>
        <taxon>Cannabaceae</taxon>
        <taxon>Cannabis</taxon>
    </lineage>
</organism>
<dbReference type="Gene3D" id="3.40.50.1820">
    <property type="entry name" value="alpha/beta hydrolase"/>
    <property type="match status" value="1"/>
</dbReference>
<feature type="domain" description="Trichome birefringence-like C-terminal" evidence="10">
    <location>
        <begin position="1456"/>
        <end position="1721"/>
    </location>
</feature>
<evidence type="ECO:0000313" key="12">
    <source>
        <dbReference type="EMBL" id="KAF4397941.1"/>
    </source>
</evidence>
<sequence length="1726" mass="197449">MGFGIQRDPSVFFKLSLLLLLFVPYHGHGLTETTKRRGKSGRKSSSNQCDFYKGSWVFDQSYPLYDPSVCPFIEHEFTCRRNGRPDQIYTKFRWQPQGCSLVRFDGKDFLERLRGKSIMFVGDSLSRNQWQSLTCLLHSAVPNAKYTISRVDDVSTFEITDYGVKVMLDRNVYLVDVVKEKIGRVLKLDSIEGSKLWQGIDMLIFNTWHWWNRRGPSQPWDYIQVGQQVSKDMDRMLAFQRALNTWAGWVDAKVNFTKTKVFFQGISPSHYNGTLWNEPKAKSCKGETLPLRGSTYPGGLPPALFVVKDVLSRMRKPVTLLDITNLSLLRKDGHPSIYGFGGPTAMDCSHWCLAGLINYSQFSYYVSPQHLPLSLSLSLPLNMEHNWFRVSLVSNTSIPIYLIIVTIIIAENHWYCNAKAEWKQQDYLMSYNNNSDRNSNINLEKGKRCDLFEGNWVYDNSYPLYDTSACPFVEKEFHCQKNGRPDKAYLKYRWKPTFCQLPRFNGIEFLKKLKGKKILFVGDSLSLNQWQSLTCMLHSSVPHSNFTLTRKGGFSKFYFPEYRVSVMIYRSAYLVDVIKERIGRVLKLDSIKNGIVWRGYDMLIFNTWHWWLHKGSKQPWDYVEIGGTIRKDMNRLVAFKEGLTTWSKWIDSNIDPKKTTVFFQGISPTHYRSGEEWNGANSTTCKGETRPVIIGRSTYGRGWRPPAAAAVVEQVLAKMSTPVKLLDITRMSQLRKDGHPSVYGFDGTKGNDCSHCSKHVQENDEHETPKEEWGTNMAEIRGSNTWRDEFASFIEDTGVRYAADPILLSTPSFDTETISTEFVSSSSDEPRNDKSEEAPDESLKEQVKGFAIAWGEILLDLGRGCKDIVQQSFLTEDSYIVRKLEKPIARASDKLSYFNDFLPEDRDPAHAWSVIFFVFFLALAAINVNNQHGSMAPMKKVRIHPPNATRIQLPDGRQMAYQEQGVPANIARFSIITPHSFLSSRLAGIPGIKLSLLEEFGIHLVTFDLPGFGESDPHPSRNLNSSALDMLHLANAVGVRDKFWVLAHSSGGMHAWAALKYIPDKVAGAALLAPIMNPYEPGMTREEMKRTWENWMPRRKFMYFLARRLPGFLSSFYHRTFLSGKLERIDKWLSVSLGKKSMIVDAPLDEILIEEPMFEELWDRNMEESIRQRNVKPFIEEAVLLVSDWGFKLQELQVQRRCQGRGILPWLKSMYSQAECGLTGFLGQIHIWQGMVDHVAPSSMADYIARVLPEAIVHKLPNEGHFSYYFFCDECHRKILSTLFGPPQGPIFNNEEMEQTPLEETEQEKSFAEGGLALKAFQARMLYLPAYAAAATANPAIIAENPEPRARTPESGPKNPRTLTPNSNPRPRTGLGRRPMQLVSSRDQRFHDDINHSNIGQNNCDFFDGSWVMDNSSYSPLYNENSCPFIGFNCLKNGRPDKDYLKYIWKPNACYLPRFNGGDMLKRYRGKKIMFVGDSLSNNMWQSLTCMLYTSVPKTIYNLTQSGWLHTFSFPEYDVTIMFQQNGFLVDMVEEKIGRVLKLDSISDGNGWEKVDMLIFNTYHWWTHTGSFKTWDYFQVGDKIVKEMDRLVAFKIALTTWAKWIDSNIDTSRTKVFYQGVSAVHLNGNEWGDPKAKNCKGQTEPIEGSKYPGPTHPGEVIVKSVTSSLRKKVYLLDITLLTQLRKDGHPSIYATTNKTFVDCSHWCLPGVPDAWNEILCAVLLSS</sequence>
<dbReference type="InterPro" id="IPR025846">
    <property type="entry name" value="TBL_N"/>
</dbReference>
<evidence type="ECO:0000259" key="10">
    <source>
        <dbReference type="Pfam" id="PF13839"/>
    </source>
</evidence>
<evidence type="ECO:0008006" key="14">
    <source>
        <dbReference type="Google" id="ProtNLM"/>
    </source>
</evidence>
<evidence type="ECO:0000256" key="2">
    <source>
        <dbReference type="ARBA" id="ARBA00007727"/>
    </source>
</evidence>
<keyword evidence="5" id="KW-1133">Transmembrane helix</keyword>
<comment type="caution">
    <text evidence="12">The sequence shown here is derived from an EMBL/GenBank/DDBJ whole genome shotgun (WGS) entry which is preliminary data.</text>
</comment>
<evidence type="ECO:0000256" key="3">
    <source>
        <dbReference type="ARBA" id="ARBA00022692"/>
    </source>
</evidence>
<dbReference type="Pfam" id="PF00561">
    <property type="entry name" value="Abhydrolase_1"/>
    <property type="match status" value="1"/>
</dbReference>
<keyword evidence="13" id="KW-1185">Reference proteome</keyword>
<evidence type="ECO:0000256" key="8">
    <source>
        <dbReference type="SAM" id="SignalP"/>
    </source>
</evidence>
<feature type="signal peptide" evidence="8">
    <location>
        <begin position="1"/>
        <end position="29"/>
    </location>
</feature>
<dbReference type="SUPFAM" id="SSF53474">
    <property type="entry name" value="alpha/beta-Hydrolases"/>
    <property type="match status" value="1"/>
</dbReference>
<feature type="domain" description="Trichome birefringence-like N-terminal" evidence="11">
    <location>
        <begin position="448"/>
        <end position="500"/>
    </location>
</feature>
<dbReference type="InterPro" id="IPR029058">
    <property type="entry name" value="AB_hydrolase_fold"/>
</dbReference>
<evidence type="ECO:0000256" key="5">
    <source>
        <dbReference type="ARBA" id="ARBA00022989"/>
    </source>
</evidence>
<dbReference type="Pfam" id="PF14416">
    <property type="entry name" value="PMR5N"/>
    <property type="match status" value="3"/>
</dbReference>
<dbReference type="InterPro" id="IPR029962">
    <property type="entry name" value="TBL"/>
</dbReference>
<name>A0A7J6HSU9_CANSA</name>
<dbReference type="PANTHER" id="PTHR32285">
    <property type="entry name" value="PROTEIN TRICHOME BIREFRINGENCE-LIKE 9-RELATED"/>
    <property type="match status" value="1"/>
</dbReference>
<feature type="domain" description="AB hydrolase-1" evidence="9">
    <location>
        <begin position="998"/>
        <end position="1269"/>
    </location>
</feature>
<feature type="compositionally biased region" description="Polar residues" evidence="7">
    <location>
        <begin position="1361"/>
        <end position="1370"/>
    </location>
</feature>
<keyword evidence="8" id="KW-0732">Signal</keyword>
<evidence type="ECO:0000256" key="7">
    <source>
        <dbReference type="SAM" id="MobiDB-lite"/>
    </source>
</evidence>
<dbReference type="GO" id="GO:0016413">
    <property type="term" value="F:O-acetyltransferase activity"/>
    <property type="evidence" value="ECO:0007669"/>
    <property type="project" value="InterPro"/>
</dbReference>
<feature type="domain" description="Trichome birefringence-like C-terminal" evidence="10">
    <location>
        <begin position="501"/>
        <end position="755"/>
    </location>
</feature>
<feature type="chain" id="PRO_5029755616" description="Trichome birefringence-like N-terminal domain-containing protein" evidence="8">
    <location>
        <begin position="30"/>
        <end position="1726"/>
    </location>
</feature>
<evidence type="ECO:0000256" key="6">
    <source>
        <dbReference type="ARBA" id="ARBA00023136"/>
    </source>
</evidence>